<dbReference type="Proteomes" id="UP000012338">
    <property type="component" value="Unassembled WGS sequence"/>
</dbReference>
<feature type="non-terminal residue" evidence="2">
    <location>
        <position position="72"/>
    </location>
</feature>
<dbReference type="AlphaFoldDB" id="N4WS77"/>
<feature type="non-terminal residue" evidence="2">
    <location>
        <position position="1"/>
    </location>
</feature>
<proteinExistence type="predicted"/>
<gene>
    <name evidence="2" type="ORF">COCC4DRAFT_54675</name>
</gene>
<evidence type="ECO:0000313" key="3">
    <source>
        <dbReference type="Proteomes" id="UP000012338"/>
    </source>
</evidence>
<dbReference type="GeneID" id="25845837"/>
<evidence type="ECO:0000313" key="2">
    <source>
        <dbReference type="EMBL" id="ENH99047.1"/>
    </source>
</evidence>
<feature type="region of interest" description="Disordered" evidence="1">
    <location>
        <begin position="1"/>
        <end position="22"/>
    </location>
</feature>
<reference evidence="3" key="2">
    <citation type="journal article" date="2013" name="PLoS Genet.">
        <title>Comparative genome structure, secondary metabolite, and effector coding capacity across Cochliobolus pathogens.</title>
        <authorList>
            <person name="Condon B.J."/>
            <person name="Leng Y."/>
            <person name="Wu D."/>
            <person name="Bushley K.E."/>
            <person name="Ohm R.A."/>
            <person name="Otillar R."/>
            <person name="Martin J."/>
            <person name="Schackwitz W."/>
            <person name="Grimwood J."/>
            <person name="MohdZainudin N."/>
            <person name="Xue C."/>
            <person name="Wang R."/>
            <person name="Manning V.A."/>
            <person name="Dhillon B."/>
            <person name="Tu Z.J."/>
            <person name="Steffenson B.J."/>
            <person name="Salamov A."/>
            <person name="Sun H."/>
            <person name="Lowry S."/>
            <person name="LaButti K."/>
            <person name="Han J."/>
            <person name="Copeland A."/>
            <person name="Lindquist E."/>
            <person name="Barry K."/>
            <person name="Schmutz J."/>
            <person name="Baker S.E."/>
            <person name="Ciuffetti L.M."/>
            <person name="Grigoriev I.V."/>
            <person name="Zhong S."/>
            <person name="Turgeon B.G."/>
        </authorList>
    </citation>
    <scope>NUCLEOTIDE SEQUENCE [LARGE SCALE GENOMIC DNA]</scope>
    <source>
        <strain evidence="3">C4 / ATCC 48331 / race T</strain>
    </source>
</reference>
<sequence length="72" mass="7470">SIGAIAANDKRSQDVDDPASTARNSLPKNLTAIVAVASFYSTADGVHCHKVLVATHSNTIILLGLVDLDALL</sequence>
<accession>N4WS77</accession>
<protein>
    <submittedName>
        <fullName evidence="2">Uncharacterized protein</fullName>
    </submittedName>
</protein>
<dbReference type="HOGENOM" id="CLU_2729064_0_0_1"/>
<dbReference type="EMBL" id="KB733492">
    <property type="protein sequence ID" value="ENH99047.1"/>
    <property type="molecule type" value="Genomic_DNA"/>
</dbReference>
<reference evidence="2 3" key="1">
    <citation type="journal article" date="2012" name="PLoS Pathog.">
        <title>Diverse lifestyles and strategies of plant pathogenesis encoded in the genomes of eighteen Dothideomycetes fungi.</title>
        <authorList>
            <person name="Ohm R.A."/>
            <person name="Feau N."/>
            <person name="Henrissat B."/>
            <person name="Schoch C.L."/>
            <person name="Horwitz B.A."/>
            <person name="Barry K.W."/>
            <person name="Condon B.J."/>
            <person name="Copeland A.C."/>
            <person name="Dhillon B."/>
            <person name="Glaser F."/>
            <person name="Hesse C.N."/>
            <person name="Kosti I."/>
            <person name="LaButti K."/>
            <person name="Lindquist E.A."/>
            <person name="Lucas S."/>
            <person name="Salamov A.A."/>
            <person name="Bradshaw R.E."/>
            <person name="Ciuffetti L."/>
            <person name="Hamelin R.C."/>
            <person name="Kema G.H.J."/>
            <person name="Lawrence C."/>
            <person name="Scott J.A."/>
            <person name="Spatafora J.W."/>
            <person name="Turgeon B.G."/>
            <person name="de Wit P.J.G.M."/>
            <person name="Zhong S."/>
            <person name="Goodwin S.B."/>
            <person name="Grigoriev I.V."/>
        </authorList>
    </citation>
    <scope>NUCLEOTIDE SEQUENCE [LARGE SCALE GENOMIC DNA]</scope>
    <source>
        <strain evidence="3">C4 / ATCC 48331 / race T</strain>
    </source>
</reference>
<name>N4WS77_COCH4</name>
<organism evidence="2 3">
    <name type="scientific">Cochliobolus heterostrophus (strain C4 / ATCC 48331 / race T)</name>
    <name type="common">Southern corn leaf blight fungus</name>
    <name type="synonym">Bipolaris maydis</name>
    <dbReference type="NCBI Taxonomy" id="665024"/>
    <lineage>
        <taxon>Eukaryota</taxon>
        <taxon>Fungi</taxon>
        <taxon>Dikarya</taxon>
        <taxon>Ascomycota</taxon>
        <taxon>Pezizomycotina</taxon>
        <taxon>Dothideomycetes</taxon>
        <taxon>Pleosporomycetidae</taxon>
        <taxon>Pleosporales</taxon>
        <taxon>Pleosporineae</taxon>
        <taxon>Pleosporaceae</taxon>
        <taxon>Bipolaris</taxon>
    </lineage>
</organism>
<keyword evidence="3" id="KW-1185">Reference proteome</keyword>
<evidence type="ECO:0000256" key="1">
    <source>
        <dbReference type="SAM" id="MobiDB-lite"/>
    </source>
</evidence>